<dbReference type="FunFam" id="3.30.1370.10:FF:000012">
    <property type="entry name" value="Mex-3 RNA-binding family member D"/>
    <property type="match status" value="1"/>
</dbReference>
<dbReference type="GO" id="GO:0005737">
    <property type="term" value="C:cytoplasm"/>
    <property type="evidence" value="ECO:0007669"/>
    <property type="project" value="UniProtKB-SubCell"/>
</dbReference>
<accession>A0A6P8VYP2</accession>
<keyword evidence="3" id="KW-0963">Cytoplasm</keyword>
<feature type="compositionally biased region" description="Polar residues" evidence="7">
    <location>
        <begin position="539"/>
        <end position="562"/>
    </location>
</feature>
<dbReference type="SUPFAM" id="SSF54791">
    <property type="entry name" value="Eukaryotic type KH-domain (KH-domain type I)"/>
    <property type="match status" value="2"/>
</dbReference>
<keyword evidence="4" id="KW-0677">Repeat</keyword>
<evidence type="ECO:0000256" key="4">
    <source>
        <dbReference type="ARBA" id="ARBA00022737"/>
    </source>
</evidence>
<dbReference type="Gene3D" id="3.30.1370.10">
    <property type="entry name" value="K Homology domain, type 1"/>
    <property type="match status" value="2"/>
</dbReference>
<sequence length="572" mass="60021">MPSSTSLLEADEGESEVPPPLVHAFAGMGLEEHHGTQSQNPEQLDESLHYHHLHQLPPVSHFNLLGTVLDLKPVHQPPSGVEVNIAPEDDELEVGADSLLLAQAHRQQHLPSGPGGSVMPSGMEPPYAETVLLYNEDGDDIGLGGGALPLAGSMAILPPGMYGESGYEAESSLLARRKSVNTTECVSVPSSEHVAEIVGRQGCKIKALRAKTNTYIKTPVRGEQPVFVVTGRKEDVGMAKREILSAAEHFSLIRASRNKTGPLSAATGTGTPSLPGQTTIQVRVPYRVVGLVVGPKGATIKRIQQQTHTYIVTPSRDKEPVFEVTGMPENVDRAKDEIEAHIAIRTGSCGSIEAPGVDNNDFQYNGTDVSFEHAAAAALGEAGWLRAGASSENGGGGGSLLPMSLNGTQRINSNINSGIRMSSTYRNDSSSSLGSGSSSADSVYATSNGNRMADLSPTCQFNANANNNNNNSNGGSANFWFGDSVLPEELVSLGGAGSSSGFDPLTISTAQASHPAAQPPIWSAYVDHQPPQAFDARHSQSARNAPALSNRSLGAPSGQESSPRALCLDRGP</sequence>
<feature type="region of interest" description="Disordered" evidence="7">
    <location>
        <begin position="528"/>
        <end position="572"/>
    </location>
</feature>
<feature type="domain" description="K Homology" evidence="8">
    <location>
        <begin position="276"/>
        <end position="343"/>
    </location>
</feature>
<dbReference type="RefSeq" id="XP_034090848.1">
    <property type="nucleotide sequence ID" value="XM_034234957.1"/>
</dbReference>
<dbReference type="Proteomes" id="UP000515161">
    <property type="component" value="Unplaced"/>
</dbReference>
<dbReference type="SMART" id="SM00322">
    <property type="entry name" value="KH"/>
    <property type="match status" value="2"/>
</dbReference>
<dbReference type="InterPro" id="IPR004087">
    <property type="entry name" value="KH_dom"/>
</dbReference>
<dbReference type="Pfam" id="PF00013">
    <property type="entry name" value="KH_1"/>
    <property type="match status" value="2"/>
</dbReference>
<gene>
    <name evidence="10" type="primary">LOC117558643</name>
</gene>
<dbReference type="CDD" id="cd22424">
    <property type="entry name" value="KH-I_MEX3_rpt2"/>
    <property type="match status" value="1"/>
</dbReference>
<evidence type="ECO:0000256" key="1">
    <source>
        <dbReference type="ARBA" id="ARBA00004123"/>
    </source>
</evidence>
<dbReference type="InterPro" id="IPR036612">
    <property type="entry name" value="KH_dom_type_1_sf"/>
</dbReference>
<protein>
    <submittedName>
        <fullName evidence="10">RNA-binding protein MEX3B-like isoform X2</fullName>
    </submittedName>
</protein>
<feature type="region of interest" description="Disordered" evidence="7">
    <location>
        <begin position="1"/>
        <end position="21"/>
    </location>
</feature>
<dbReference type="InterPro" id="IPR047228">
    <property type="entry name" value="KH-I_MEX3_rpt1"/>
</dbReference>
<dbReference type="PANTHER" id="PTHR23285:SF8">
    <property type="entry name" value="RNA-BINDING E3 UBIQUITIN-PROTEIN LIGASE MEX3C"/>
    <property type="match status" value="1"/>
</dbReference>
<comment type="subcellular location">
    <subcellularLocation>
        <location evidence="2">Cytoplasm</location>
    </subcellularLocation>
    <subcellularLocation>
        <location evidence="1">Nucleus</location>
    </subcellularLocation>
</comment>
<evidence type="ECO:0000256" key="2">
    <source>
        <dbReference type="ARBA" id="ARBA00004496"/>
    </source>
</evidence>
<dbReference type="GO" id="GO:0003723">
    <property type="term" value="F:RNA binding"/>
    <property type="evidence" value="ECO:0007669"/>
    <property type="project" value="UniProtKB-UniRule"/>
</dbReference>
<evidence type="ECO:0000313" key="9">
    <source>
        <dbReference type="Proteomes" id="UP000515161"/>
    </source>
</evidence>
<evidence type="ECO:0000256" key="7">
    <source>
        <dbReference type="SAM" id="MobiDB-lite"/>
    </source>
</evidence>
<proteinExistence type="predicted"/>
<keyword evidence="6" id="KW-0694">RNA-binding</keyword>
<reference evidence="10" key="1">
    <citation type="submission" date="2025-08" db="UniProtKB">
        <authorList>
            <consortium name="RefSeq"/>
        </authorList>
    </citation>
    <scope>IDENTIFICATION</scope>
</reference>
<organism evidence="9 10">
    <name type="scientific">Gymnodraco acuticeps</name>
    <name type="common">Antarctic dragonfish</name>
    <dbReference type="NCBI Taxonomy" id="8218"/>
    <lineage>
        <taxon>Eukaryota</taxon>
        <taxon>Metazoa</taxon>
        <taxon>Chordata</taxon>
        <taxon>Craniata</taxon>
        <taxon>Vertebrata</taxon>
        <taxon>Euteleostomi</taxon>
        <taxon>Actinopterygii</taxon>
        <taxon>Neopterygii</taxon>
        <taxon>Teleostei</taxon>
        <taxon>Neoteleostei</taxon>
        <taxon>Acanthomorphata</taxon>
        <taxon>Eupercaria</taxon>
        <taxon>Perciformes</taxon>
        <taxon>Notothenioidei</taxon>
        <taxon>Bathydraconidae</taxon>
        <taxon>Gymnodraco</taxon>
    </lineage>
</organism>
<dbReference type="GO" id="GO:0005634">
    <property type="term" value="C:nucleus"/>
    <property type="evidence" value="ECO:0007669"/>
    <property type="project" value="UniProtKB-SubCell"/>
</dbReference>
<dbReference type="PANTHER" id="PTHR23285">
    <property type="entry name" value="RING FINGER AND KH DOMAIN CONTAINING PROTEIN 1"/>
    <property type="match status" value="1"/>
</dbReference>
<evidence type="ECO:0000313" key="10">
    <source>
        <dbReference type="RefSeq" id="XP_034090848.1"/>
    </source>
</evidence>
<feature type="compositionally biased region" description="Low complexity" evidence="7">
    <location>
        <begin position="428"/>
        <end position="442"/>
    </location>
</feature>
<evidence type="ECO:0000256" key="5">
    <source>
        <dbReference type="ARBA" id="ARBA00023242"/>
    </source>
</evidence>
<dbReference type="GeneID" id="117558643"/>
<dbReference type="CDD" id="cd22423">
    <property type="entry name" value="KH-I_MEX3_rpt1"/>
    <property type="match status" value="1"/>
</dbReference>
<dbReference type="AlphaFoldDB" id="A0A6P8VYP2"/>
<keyword evidence="5" id="KW-0539">Nucleus</keyword>
<evidence type="ECO:0000256" key="6">
    <source>
        <dbReference type="PROSITE-ProRule" id="PRU00117"/>
    </source>
</evidence>
<evidence type="ECO:0000256" key="3">
    <source>
        <dbReference type="ARBA" id="ARBA00022490"/>
    </source>
</evidence>
<feature type="region of interest" description="Disordered" evidence="7">
    <location>
        <begin position="422"/>
        <end position="449"/>
    </location>
</feature>
<feature type="domain" description="K Homology" evidence="8">
    <location>
        <begin position="180"/>
        <end position="248"/>
    </location>
</feature>
<dbReference type="FunFam" id="3.30.1370.10:FF:000013">
    <property type="entry name" value="Mex-3 RNA-binding family member B"/>
    <property type="match status" value="1"/>
</dbReference>
<dbReference type="InterPro" id="IPR047226">
    <property type="entry name" value="KH-I_MEX3_rpt2"/>
</dbReference>
<dbReference type="PROSITE" id="PS50084">
    <property type="entry name" value="KH_TYPE_1"/>
    <property type="match status" value="2"/>
</dbReference>
<dbReference type="InterPro" id="IPR004088">
    <property type="entry name" value="KH_dom_type_1"/>
</dbReference>
<evidence type="ECO:0000259" key="8">
    <source>
        <dbReference type="SMART" id="SM00322"/>
    </source>
</evidence>
<keyword evidence="9" id="KW-1185">Reference proteome</keyword>
<dbReference type="InterPro" id="IPR047227">
    <property type="entry name" value="MEX3"/>
</dbReference>
<name>A0A6P8VYP2_GYMAC</name>